<sequence length="396" mass="41145">MAHAAQIRIPATYMRGGTSKGVFFSLQDLPAAAQVPGAARDALLLRVIGSPDPYDKQIDGMGGATSSTSKTVILSRSSRVEHDVDYLFGQVAIDKPFVDWSGNCGNLSAAVGAFAISAGLVDAERVPHNGVAVVRVWQANIGKTIIAHVPITDGAVQETGDFELDGVTFPAAEVQLEFIDPAAEEEGGGGAMFPTGNLVDELQVPGVGTFKATLINAGIPTIFINAADLGYTGTELQGAINGDPKALAMFEIVRAHGALRMGLISHLDEAAQRQHTPKVAFVARPSDYVASSGKSIKAADVDLLVRALSMGKLHHAMMGTAAVAIGTAAAIPGTLVNLAAGGVERSAVRFGHPSGTLRVGAEATQENGEWVVKKAIMSRSARVLMEGFVRVPGDAF</sequence>
<dbReference type="InterPro" id="IPR012709">
    <property type="entry name" value="PrpF"/>
</dbReference>
<dbReference type="EMBL" id="LT629706">
    <property type="protein sequence ID" value="SDO73391.1"/>
    <property type="molecule type" value="Genomic_DNA"/>
</dbReference>
<organism evidence="3 4">
    <name type="scientific">Pseudomonas poae</name>
    <dbReference type="NCBI Taxonomy" id="200451"/>
    <lineage>
        <taxon>Bacteria</taxon>
        <taxon>Pseudomonadati</taxon>
        <taxon>Pseudomonadota</taxon>
        <taxon>Gammaproteobacteria</taxon>
        <taxon>Pseudomonadales</taxon>
        <taxon>Pseudomonadaceae</taxon>
        <taxon>Pseudomonas</taxon>
    </lineage>
</organism>
<dbReference type="SUPFAM" id="SSF54506">
    <property type="entry name" value="Diaminopimelate epimerase-like"/>
    <property type="match status" value="2"/>
</dbReference>
<dbReference type="InterPro" id="IPR007400">
    <property type="entry name" value="PrpF-like"/>
</dbReference>
<dbReference type="PANTHER" id="PTHR43709:SF2">
    <property type="entry name" value="DUF453 DOMAIN PROTEIN (AFU_ORTHOLOGUE AFUA_6G00360)"/>
    <property type="match status" value="1"/>
</dbReference>
<gene>
    <name evidence="3" type="ORF">SAMN04490208_4760</name>
</gene>
<evidence type="ECO:0000256" key="1">
    <source>
        <dbReference type="ARBA" id="ARBA00007673"/>
    </source>
</evidence>
<keyword evidence="2 3" id="KW-0413">Isomerase</keyword>
<proteinExistence type="inferred from homology"/>
<name>A0ABY0S2P5_9PSED</name>
<keyword evidence="4" id="KW-1185">Reference proteome</keyword>
<dbReference type="GO" id="GO:0016853">
    <property type="term" value="F:isomerase activity"/>
    <property type="evidence" value="ECO:0007669"/>
    <property type="project" value="UniProtKB-KW"/>
</dbReference>
<dbReference type="NCBIfam" id="TIGR02334">
    <property type="entry name" value="prpF"/>
    <property type="match status" value="1"/>
</dbReference>
<dbReference type="PANTHER" id="PTHR43709">
    <property type="entry name" value="ACONITATE ISOMERASE-RELATED"/>
    <property type="match status" value="1"/>
</dbReference>
<comment type="similarity">
    <text evidence="1">Belongs to the PrpF family.</text>
</comment>
<dbReference type="RefSeq" id="WP_060548742.1">
    <property type="nucleotide sequence ID" value="NZ_JYLI01000006.1"/>
</dbReference>
<evidence type="ECO:0000256" key="2">
    <source>
        <dbReference type="ARBA" id="ARBA00023235"/>
    </source>
</evidence>
<accession>A0ABY0S2P5</accession>
<dbReference type="Gene3D" id="3.10.310.10">
    <property type="entry name" value="Diaminopimelate Epimerase, Chain A, domain 1"/>
    <property type="match status" value="2"/>
</dbReference>
<evidence type="ECO:0000313" key="3">
    <source>
        <dbReference type="EMBL" id="SDO73391.1"/>
    </source>
</evidence>
<protein>
    <submittedName>
        <fullName evidence="3">2-methylaconitate cis-trans isomerase</fullName>
    </submittedName>
</protein>
<reference evidence="3 4" key="1">
    <citation type="submission" date="2016-10" db="EMBL/GenBank/DDBJ databases">
        <authorList>
            <person name="Varghese N."/>
            <person name="Submissions S."/>
        </authorList>
    </citation>
    <scope>NUCLEOTIDE SEQUENCE [LARGE SCALE GENOMIC DNA]</scope>
    <source>
        <strain evidence="3 4">BS2776</strain>
    </source>
</reference>
<evidence type="ECO:0000313" key="4">
    <source>
        <dbReference type="Proteomes" id="UP000181903"/>
    </source>
</evidence>
<dbReference type="Proteomes" id="UP000181903">
    <property type="component" value="Chromosome I"/>
</dbReference>
<dbReference type="Pfam" id="PF04303">
    <property type="entry name" value="PrpF"/>
    <property type="match status" value="1"/>
</dbReference>